<name>A0A1M5T9K8_9GAMM</name>
<dbReference type="Proteomes" id="UP000184268">
    <property type="component" value="Unassembled WGS sequence"/>
</dbReference>
<evidence type="ECO:0000313" key="2">
    <source>
        <dbReference type="Proteomes" id="UP000184268"/>
    </source>
</evidence>
<sequence length="288" mass="32608">MEQYCERIRYTLNMHVTDDSKHDFLISRPVLFCLNRNPAVWDSQEAKHCQELRDKLNHEFDTMPPERNSVKLAMTIGEARHLVKVLVTATNEHKLYVLRHYTPSLRRQIVIAQQSQDGTSDEFDRAANLNDQAKALVRRLSLQGAGLIRSRVQAMPSNWRPDVIPYLSAKHTQHRIDFSPTELLPKASRNGAISFALRAVVDNQGQPMREVVTAFGTPLGKSNNWQYHAAVRLCEMLALCAEGYLKRVTGTPASFKGNAPTEGSKMLLELLIRKLVTDTIPKNVKPAK</sequence>
<dbReference type="EMBL" id="FQXG01000003">
    <property type="protein sequence ID" value="SHH47388.1"/>
    <property type="molecule type" value="Genomic_DNA"/>
</dbReference>
<protein>
    <submittedName>
        <fullName evidence="1">Uncharacterized protein</fullName>
    </submittedName>
</protein>
<dbReference type="AlphaFoldDB" id="A0A1M5T9K8"/>
<organism evidence="1 2">
    <name type="scientific">Ferrimonas marina</name>
    <dbReference type="NCBI Taxonomy" id="299255"/>
    <lineage>
        <taxon>Bacteria</taxon>
        <taxon>Pseudomonadati</taxon>
        <taxon>Pseudomonadota</taxon>
        <taxon>Gammaproteobacteria</taxon>
        <taxon>Alteromonadales</taxon>
        <taxon>Ferrimonadaceae</taxon>
        <taxon>Ferrimonas</taxon>
    </lineage>
</organism>
<accession>A0A1M5T9K8</accession>
<dbReference type="STRING" id="299255.SAMN02745129_2051"/>
<evidence type="ECO:0000313" key="1">
    <source>
        <dbReference type="EMBL" id="SHH47388.1"/>
    </source>
</evidence>
<proteinExistence type="predicted"/>
<gene>
    <name evidence="1" type="ORF">SAMN02745129_2051</name>
</gene>
<keyword evidence="2" id="KW-1185">Reference proteome</keyword>
<reference evidence="2" key="1">
    <citation type="submission" date="2016-11" db="EMBL/GenBank/DDBJ databases">
        <authorList>
            <person name="Varghese N."/>
            <person name="Submissions S."/>
        </authorList>
    </citation>
    <scope>NUCLEOTIDE SEQUENCE [LARGE SCALE GENOMIC DNA]</scope>
    <source>
        <strain evidence="2">DSM 16917</strain>
    </source>
</reference>